<evidence type="ECO:0000256" key="1">
    <source>
        <dbReference type="SAM" id="Phobius"/>
    </source>
</evidence>
<gene>
    <name evidence="2" type="ORF">QO011_005011</name>
</gene>
<keyword evidence="1" id="KW-1133">Transmembrane helix</keyword>
<sequence length="91" mass="9559">MTRALFAAGALILLGAVGWWWLTYRDVVGYAYMDLSAAGACLVGDSDTCRLARALCRGAHPLALAAYRAAAFWAGIALLSAGLTAGVRRRA</sequence>
<evidence type="ECO:0000313" key="3">
    <source>
        <dbReference type="Proteomes" id="UP001242480"/>
    </source>
</evidence>
<evidence type="ECO:0000313" key="2">
    <source>
        <dbReference type="EMBL" id="MDQ0471984.1"/>
    </source>
</evidence>
<reference evidence="2 3" key="1">
    <citation type="submission" date="2023-07" db="EMBL/GenBank/DDBJ databases">
        <title>Genomic Encyclopedia of Type Strains, Phase IV (KMG-IV): sequencing the most valuable type-strain genomes for metagenomic binning, comparative biology and taxonomic classification.</title>
        <authorList>
            <person name="Goeker M."/>
        </authorList>
    </citation>
    <scope>NUCLEOTIDE SEQUENCE [LARGE SCALE GENOMIC DNA]</scope>
    <source>
        <strain evidence="2 3">DSM 19619</strain>
    </source>
</reference>
<keyword evidence="1" id="KW-0812">Transmembrane</keyword>
<dbReference type="EMBL" id="JAUSVX010000010">
    <property type="protein sequence ID" value="MDQ0471984.1"/>
    <property type="molecule type" value="Genomic_DNA"/>
</dbReference>
<proteinExistence type="predicted"/>
<keyword evidence="1" id="KW-0472">Membrane</keyword>
<dbReference type="Proteomes" id="UP001242480">
    <property type="component" value="Unassembled WGS sequence"/>
</dbReference>
<dbReference type="RefSeq" id="WP_307278018.1">
    <property type="nucleotide sequence ID" value="NZ_JAUSVX010000010.1"/>
</dbReference>
<accession>A0ABU0JCH4</accession>
<keyword evidence="3" id="KW-1185">Reference proteome</keyword>
<comment type="caution">
    <text evidence="2">The sequence shown here is derived from an EMBL/GenBank/DDBJ whole genome shotgun (WGS) entry which is preliminary data.</text>
</comment>
<protein>
    <submittedName>
        <fullName evidence="2">Uncharacterized protein</fullName>
    </submittedName>
</protein>
<organism evidence="2 3">
    <name type="scientific">Labrys wisconsinensis</name>
    <dbReference type="NCBI Taxonomy" id="425677"/>
    <lineage>
        <taxon>Bacteria</taxon>
        <taxon>Pseudomonadati</taxon>
        <taxon>Pseudomonadota</taxon>
        <taxon>Alphaproteobacteria</taxon>
        <taxon>Hyphomicrobiales</taxon>
        <taxon>Xanthobacteraceae</taxon>
        <taxon>Labrys</taxon>
    </lineage>
</organism>
<name>A0ABU0JCH4_9HYPH</name>
<feature type="transmembrane region" description="Helical" evidence="1">
    <location>
        <begin position="65"/>
        <end position="87"/>
    </location>
</feature>